<sequence>MAGFLKKIFSFGKKEVVEERIDETAPLPPIKWDALEALKPAAVEEAEPAPTIPPEPEIQPEPASVEEPETPAEVPAPEEIPEPAPTQPEIVQTEGPSSERGAAPHPPAGTFSPYRDGEKGADRPAEPPFESGKEEAPTLTPPSPRPSRGEGKGEGQREPAQDIAPPADAPSTAPGPEAPAAEIPPPIRQPAPVQTQPILAEIAPEPEAVPQPPPEPKPAPGKVTVTRKVEQRAEPQKAPEPAPKRSWFQRMKEGLARSSRELSGNIAGVFTKRKLDEDTLQDLEDVLIRADLGMETALRITDSLAASRYGKDVSEAEVRAIMAAEVEKVLTHVALPLELDLSHKPHVILVVGVNGTGKTTTIGKLAAKLTDGGLSVMLAAGDTFRAAAIEQLKIWGERTRSPVIASKLGADAAGLAYDAFEQARQAGSDVLIIDTAGRLQNKTELMAELEKIVRVLGKLDPEAPHTVLQTVDATTGQNALNQVEIFRNVAGVNGLVMTKLDGTARGGILVAIAAKHKLPVYFIGVGEQVDDLEPFSASEFARAIAGVA</sequence>
<keyword evidence="7 10" id="KW-0472">Membrane</keyword>
<keyword evidence="8 10" id="KW-0675">Receptor</keyword>
<dbReference type="Pfam" id="PF02881">
    <property type="entry name" value="SRP54_N"/>
    <property type="match status" value="1"/>
</dbReference>
<dbReference type="PANTHER" id="PTHR43134">
    <property type="entry name" value="SIGNAL RECOGNITION PARTICLE RECEPTOR SUBUNIT ALPHA"/>
    <property type="match status" value="1"/>
</dbReference>
<comment type="subcellular location">
    <subcellularLocation>
        <location evidence="1">Cell inner membrane</location>
        <topology evidence="1">Peripheral membrane protein</topology>
        <orientation evidence="1">Cytoplasmic side</orientation>
    </subcellularLocation>
    <subcellularLocation>
        <location evidence="10">Cell membrane</location>
        <topology evidence="10">Peripheral membrane protein</topology>
        <orientation evidence="10">Cytoplasmic side</orientation>
    </subcellularLocation>
    <subcellularLocation>
        <location evidence="10">Cytoplasm</location>
    </subcellularLocation>
</comment>
<evidence type="ECO:0000259" key="12">
    <source>
        <dbReference type="PROSITE" id="PS00300"/>
    </source>
</evidence>
<reference evidence="14" key="1">
    <citation type="submission" date="2016-10" db="EMBL/GenBank/DDBJ databases">
        <authorList>
            <person name="Varghese N."/>
            <person name="Submissions S."/>
        </authorList>
    </citation>
    <scope>NUCLEOTIDE SEQUENCE [LARGE SCALE GENOMIC DNA]</scope>
    <source>
        <strain evidence="14">CGMCC 1.11022</strain>
    </source>
</reference>
<dbReference type="SUPFAM" id="SSF52540">
    <property type="entry name" value="P-loop containing nucleoside triphosphate hydrolases"/>
    <property type="match status" value="1"/>
</dbReference>
<dbReference type="GO" id="GO:0006614">
    <property type="term" value="P:SRP-dependent cotranslational protein targeting to membrane"/>
    <property type="evidence" value="ECO:0007669"/>
    <property type="project" value="InterPro"/>
</dbReference>
<dbReference type="CDD" id="cd17874">
    <property type="entry name" value="FtsY"/>
    <property type="match status" value="1"/>
</dbReference>
<evidence type="ECO:0000256" key="6">
    <source>
        <dbReference type="ARBA" id="ARBA00023134"/>
    </source>
</evidence>
<feature type="compositionally biased region" description="Basic and acidic residues" evidence="11">
    <location>
        <begin position="115"/>
        <end position="136"/>
    </location>
</feature>
<evidence type="ECO:0000313" key="13">
    <source>
        <dbReference type="EMBL" id="SDI90289.1"/>
    </source>
</evidence>
<feature type="binding site" evidence="10">
    <location>
        <begin position="434"/>
        <end position="438"/>
    </location>
    <ligand>
        <name>GTP</name>
        <dbReference type="ChEBI" id="CHEBI:37565"/>
    </ligand>
</feature>
<dbReference type="RefSeq" id="WP_091592189.1">
    <property type="nucleotide sequence ID" value="NZ_FNEE01000003.1"/>
</dbReference>
<dbReference type="GO" id="GO:0005737">
    <property type="term" value="C:cytoplasm"/>
    <property type="evidence" value="ECO:0007669"/>
    <property type="project" value="UniProtKB-SubCell"/>
</dbReference>
<dbReference type="EMBL" id="FNEE01000003">
    <property type="protein sequence ID" value="SDI90289.1"/>
    <property type="molecule type" value="Genomic_DNA"/>
</dbReference>
<gene>
    <name evidence="10" type="primary">ftsY</name>
    <name evidence="13" type="ORF">SAMN05428953_103243</name>
</gene>
<dbReference type="GO" id="GO:0005886">
    <property type="term" value="C:plasma membrane"/>
    <property type="evidence" value="ECO:0007669"/>
    <property type="project" value="UniProtKB-SubCell"/>
</dbReference>
<dbReference type="FunFam" id="3.40.50.300:FF:000053">
    <property type="entry name" value="Signal recognition particle receptor FtsY"/>
    <property type="match status" value="1"/>
</dbReference>
<evidence type="ECO:0000256" key="10">
    <source>
        <dbReference type="HAMAP-Rule" id="MF_00920"/>
    </source>
</evidence>
<dbReference type="SMART" id="SM00382">
    <property type="entry name" value="AAA"/>
    <property type="match status" value="1"/>
</dbReference>
<keyword evidence="14" id="KW-1185">Reference proteome</keyword>
<evidence type="ECO:0000256" key="1">
    <source>
        <dbReference type="ARBA" id="ARBA00004515"/>
    </source>
</evidence>
<evidence type="ECO:0000256" key="3">
    <source>
        <dbReference type="ARBA" id="ARBA00022490"/>
    </source>
</evidence>
<feature type="binding site" evidence="10">
    <location>
        <begin position="352"/>
        <end position="359"/>
    </location>
    <ligand>
        <name>GTP</name>
        <dbReference type="ChEBI" id="CHEBI:37565"/>
    </ligand>
</feature>
<dbReference type="InterPro" id="IPR042101">
    <property type="entry name" value="SRP54_N_sf"/>
</dbReference>
<dbReference type="HAMAP" id="MF_00920">
    <property type="entry name" value="FtsY"/>
    <property type="match status" value="1"/>
</dbReference>
<feature type="compositionally biased region" description="Low complexity" evidence="11">
    <location>
        <begin position="197"/>
        <end position="206"/>
    </location>
</feature>
<dbReference type="InterPro" id="IPR013822">
    <property type="entry name" value="Signal_recog_particl_SRP54_hlx"/>
</dbReference>
<feature type="compositionally biased region" description="Basic and acidic residues" evidence="11">
    <location>
        <begin position="147"/>
        <end position="160"/>
    </location>
</feature>
<evidence type="ECO:0000256" key="4">
    <source>
        <dbReference type="ARBA" id="ARBA00022741"/>
    </source>
</evidence>
<dbReference type="NCBIfam" id="TIGR00064">
    <property type="entry name" value="ftsY"/>
    <property type="match status" value="1"/>
</dbReference>
<dbReference type="GO" id="GO:0005047">
    <property type="term" value="F:signal recognition particle binding"/>
    <property type="evidence" value="ECO:0007669"/>
    <property type="project" value="TreeGrafter"/>
</dbReference>
<comment type="subunit">
    <text evidence="10">Part of the signal recognition particle protein translocation system, which is composed of SRP and FtsY. SRP is a ribonucleoprotein composed of Ffh and a 4.5S RNA molecule.</text>
</comment>
<dbReference type="SMART" id="SM00962">
    <property type="entry name" value="SRP54"/>
    <property type="match status" value="1"/>
</dbReference>
<dbReference type="Pfam" id="PF00448">
    <property type="entry name" value="SRP54"/>
    <property type="match status" value="1"/>
</dbReference>
<dbReference type="InterPro" id="IPR003593">
    <property type="entry name" value="AAA+_ATPase"/>
</dbReference>
<feature type="compositionally biased region" description="Pro residues" evidence="11">
    <location>
        <begin position="207"/>
        <end position="219"/>
    </location>
</feature>
<proteinExistence type="inferred from homology"/>
<evidence type="ECO:0000256" key="8">
    <source>
        <dbReference type="ARBA" id="ARBA00023170"/>
    </source>
</evidence>
<dbReference type="InterPro" id="IPR000897">
    <property type="entry name" value="SRP54_GTPase_dom"/>
</dbReference>
<feature type="compositionally biased region" description="Low complexity" evidence="11">
    <location>
        <begin position="161"/>
        <end position="181"/>
    </location>
</feature>
<feature type="compositionally biased region" description="Basic and acidic residues" evidence="11">
    <location>
        <begin position="227"/>
        <end position="237"/>
    </location>
</feature>
<feature type="binding site" evidence="10">
    <location>
        <begin position="498"/>
        <end position="501"/>
    </location>
    <ligand>
        <name>GTP</name>
        <dbReference type="ChEBI" id="CHEBI:37565"/>
    </ligand>
</feature>
<keyword evidence="3 10" id="KW-0963">Cytoplasm</keyword>
<comment type="similarity">
    <text evidence="10">Belongs to the GTP-binding SRP family. FtsY subfamily.</text>
</comment>
<organism evidence="13 14">
    <name type="scientific">Mesorhizobium muleiense</name>
    <dbReference type="NCBI Taxonomy" id="1004279"/>
    <lineage>
        <taxon>Bacteria</taxon>
        <taxon>Pseudomonadati</taxon>
        <taxon>Pseudomonadota</taxon>
        <taxon>Alphaproteobacteria</taxon>
        <taxon>Hyphomicrobiales</taxon>
        <taxon>Phyllobacteriaceae</taxon>
        <taxon>Mesorhizobium</taxon>
    </lineage>
</organism>
<dbReference type="SMART" id="SM00963">
    <property type="entry name" value="SRP54_N"/>
    <property type="match status" value="1"/>
</dbReference>
<evidence type="ECO:0000256" key="5">
    <source>
        <dbReference type="ARBA" id="ARBA00022801"/>
    </source>
</evidence>
<evidence type="ECO:0000256" key="9">
    <source>
        <dbReference type="ARBA" id="ARBA00048027"/>
    </source>
</evidence>
<keyword evidence="6 10" id="KW-0342">GTP-binding</keyword>
<evidence type="ECO:0000256" key="2">
    <source>
        <dbReference type="ARBA" id="ARBA00022475"/>
    </source>
</evidence>
<evidence type="ECO:0000313" key="14">
    <source>
        <dbReference type="Proteomes" id="UP000198894"/>
    </source>
</evidence>
<dbReference type="GO" id="GO:0005525">
    <property type="term" value="F:GTP binding"/>
    <property type="evidence" value="ECO:0007669"/>
    <property type="project" value="UniProtKB-UniRule"/>
</dbReference>
<keyword evidence="4 10" id="KW-0547">Nucleotide-binding</keyword>
<dbReference type="Gene3D" id="1.20.120.140">
    <property type="entry name" value="Signal recognition particle SRP54, nucleotide-binding domain"/>
    <property type="match status" value="1"/>
</dbReference>
<evidence type="ECO:0000256" key="11">
    <source>
        <dbReference type="SAM" id="MobiDB-lite"/>
    </source>
</evidence>
<dbReference type="PROSITE" id="PS00300">
    <property type="entry name" value="SRP54"/>
    <property type="match status" value="1"/>
</dbReference>
<evidence type="ECO:0000256" key="7">
    <source>
        <dbReference type="ARBA" id="ARBA00023136"/>
    </source>
</evidence>
<name>A0A1G8PCS6_9HYPH</name>
<dbReference type="EC" id="3.6.5.4" evidence="10"/>
<comment type="function">
    <text evidence="10">Involved in targeting and insertion of nascent membrane proteins into the cytoplasmic membrane. Acts as a receptor for the complex formed by the signal recognition particle (SRP) and the ribosome-nascent chain (RNC). Interaction with SRP-RNC leads to the transfer of the RNC complex to the Sec translocase for insertion into the membrane, the hydrolysis of GTP by both Ffh and FtsY, and the dissociation of the SRP-FtsY complex into the individual components.</text>
</comment>
<dbReference type="SUPFAM" id="SSF47364">
    <property type="entry name" value="Domain of the SRP/SRP receptor G-proteins"/>
    <property type="match status" value="1"/>
</dbReference>
<feature type="region of interest" description="Disordered" evidence="11">
    <location>
        <begin position="38"/>
        <end position="247"/>
    </location>
</feature>
<keyword evidence="2 10" id="KW-1003">Cell membrane</keyword>
<dbReference type="AlphaFoldDB" id="A0A1G8PCS6"/>
<dbReference type="InterPro" id="IPR036225">
    <property type="entry name" value="SRP/SRP_N"/>
</dbReference>
<comment type="catalytic activity">
    <reaction evidence="9 10">
        <text>GTP + H2O = GDP + phosphate + H(+)</text>
        <dbReference type="Rhea" id="RHEA:19669"/>
        <dbReference type="ChEBI" id="CHEBI:15377"/>
        <dbReference type="ChEBI" id="CHEBI:15378"/>
        <dbReference type="ChEBI" id="CHEBI:37565"/>
        <dbReference type="ChEBI" id="CHEBI:43474"/>
        <dbReference type="ChEBI" id="CHEBI:58189"/>
        <dbReference type="EC" id="3.6.5.4"/>
    </reaction>
</comment>
<feature type="compositionally biased region" description="Pro residues" evidence="11">
    <location>
        <begin position="50"/>
        <end position="59"/>
    </location>
</feature>
<protein>
    <recommendedName>
        <fullName evidence="10">Signal recognition particle receptor FtsY</fullName>
        <shortName evidence="10">SRP receptor</shortName>
        <ecNumber evidence="10">3.6.5.4</ecNumber>
    </recommendedName>
</protein>
<dbReference type="PANTHER" id="PTHR43134:SF1">
    <property type="entry name" value="SIGNAL RECOGNITION PARTICLE RECEPTOR SUBUNIT ALPHA"/>
    <property type="match status" value="1"/>
</dbReference>
<feature type="domain" description="SRP54-type proteins GTP-binding" evidence="12">
    <location>
        <begin position="519"/>
        <end position="532"/>
    </location>
</feature>
<dbReference type="InterPro" id="IPR027417">
    <property type="entry name" value="P-loop_NTPase"/>
</dbReference>
<dbReference type="Gene3D" id="3.40.50.300">
    <property type="entry name" value="P-loop containing nucleotide triphosphate hydrolases"/>
    <property type="match status" value="1"/>
</dbReference>
<accession>A0A1G8PCS6</accession>
<dbReference type="InterPro" id="IPR004390">
    <property type="entry name" value="SR_rcpt_FtsY"/>
</dbReference>
<keyword evidence="5 10" id="KW-0378">Hydrolase</keyword>
<dbReference type="Proteomes" id="UP000198894">
    <property type="component" value="Unassembled WGS sequence"/>
</dbReference>
<dbReference type="GO" id="GO:0003924">
    <property type="term" value="F:GTPase activity"/>
    <property type="evidence" value="ECO:0007669"/>
    <property type="project" value="UniProtKB-UniRule"/>
</dbReference>